<feature type="transmembrane region" description="Helical" evidence="9">
    <location>
        <begin position="6"/>
        <end position="34"/>
    </location>
</feature>
<keyword evidence="5 9" id="KW-1133">Transmembrane helix</keyword>
<dbReference type="InterPro" id="IPR003369">
    <property type="entry name" value="TatA/B/E"/>
</dbReference>
<comment type="subcellular location">
    <subcellularLocation>
        <location evidence="1">Membrane</location>
        <topology evidence="1">Single-pass membrane protein</topology>
    </subcellularLocation>
</comment>
<keyword evidence="7 9" id="KW-0472">Membrane</keyword>
<keyword evidence="4" id="KW-0653">Protein transport</keyword>
<evidence type="ECO:0000256" key="6">
    <source>
        <dbReference type="ARBA" id="ARBA00023010"/>
    </source>
</evidence>
<keyword evidence="2" id="KW-0813">Transport</keyword>
<keyword evidence="3 9" id="KW-0812">Transmembrane</keyword>
<name>A0A2I1KT93_9ACTO</name>
<evidence type="ECO:0000256" key="1">
    <source>
        <dbReference type="ARBA" id="ARBA00004167"/>
    </source>
</evidence>
<dbReference type="Proteomes" id="UP000234778">
    <property type="component" value="Unassembled WGS sequence"/>
</dbReference>
<sequence>MTTGCLALHILAIVFGISGGEFLALLLVIVIVVGPQRLPEYTSKLTQLVRQLRLFIDNAKEQIAEEVGPELGDLSLKDLDPRNYDPRKIVRDALGEDLDAIRRDLTSPIESVLSTVKKNSDDAAASISQDAQSRSNKSLSQMIEDKAEETRRANAQTVDPAPSETPEQGTSDPQLEDSDVTHAELDAAAEADDAGLGQPRADDATQYESRSNKPVADDAVLGEPGADDATQYESRSNKPEADDAGLGESGADGAGQEGLESDGAAQDEPVPESAAQGGLGTDDAGQEGQEGQEATEDGEQPRSEGRDDDLETDSSRRSFLSEAVEAVTDVANDVSSMVEIPSTLAAATDSSARDPRPVSPREIVRAANAAARTRREAATAVVDA</sequence>
<keyword evidence="6" id="KW-0811">Translocation</keyword>
<comment type="caution">
    <text evidence="10">The sequence shown here is derived from an EMBL/GenBank/DDBJ whole genome shotgun (WGS) entry which is preliminary data.</text>
</comment>
<evidence type="ECO:0000313" key="11">
    <source>
        <dbReference type="Proteomes" id="UP000234778"/>
    </source>
</evidence>
<feature type="compositionally biased region" description="Basic and acidic residues" evidence="8">
    <location>
        <begin position="143"/>
        <end position="152"/>
    </location>
</feature>
<feature type="region of interest" description="Disordered" evidence="8">
    <location>
        <begin position="118"/>
        <end position="320"/>
    </location>
</feature>
<evidence type="ECO:0000256" key="8">
    <source>
        <dbReference type="SAM" id="MobiDB-lite"/>
    </source>
</evidence>
<feature type="compositionally biased region" description="Low complexity" evidence="8">
    <location>
        <begin position="122"/>
        <end position="133"/>
    </location>
</feature>
<evidence type="ECO:0000256" key="4">
    <source>
        <dbReference type="ARBA" id="ARBA00022927"/>
    </source>
</evidence>
<evidence type="ECO:0000256" key="5">
    <source>
        <dbReference type="ARBA" id="ARBA00022989"/>
    </source>
</evidence>
<dbReference type="Pfam" id="PF02416">
    <property type="entry name" value="TatA_B_E"/>
    <property type="match status" value="1"/>
</dbReference>
<dbReference type="EMBL" id="PKHA01000004">
    <property type="protein sequence ID" value="PKY98845.1"/>
    <property type="molecule type" value="Genomic_DNA"/>
</dbReference>
<dbReference type="Gene3D" id="1.20.5.3310">
    <property type="match status" value="1"/>
</dbReference>
<dbReference type="RefSeq" id="WP_065425885.1">
    <property type="nucleotide sequence ID" value="NZ_CP136961.1"/>
</dbReference>
<evidence type="ECO:0000256" key="3">
    <source>
        <dbReference type="ARBA" id="ARBA00022692"/>
    </source>
</evidence>
<protein>
    <submittedName>
        <fullName evidence="10">Sec-independent protein translocase TatB</fullName>
    </submittedName>
</protein>
<evidence type="ECO:0000256" key="7">
    <source>
        <dbReference type="ARBA" id="ARBA00023136"/>
    </source>
</evidence>
<feature type="compositionally biased region" description="Gly residues" evidence="8">
    <location>
        <begin position="247"/>
        <end position="256"/>
    </location>
</feature>
<evidence type="ECO:0000313" key="10">
    <source>
        <dbReference type="EMBL" id="PKY98845.1"/>
    </source>
</evidence>
<dbReference type="GeneID" id="81708387"/>
<reference evidence="10 11" key="1">
    <citation type="submission" date="2017-12" db="EMBL/GenBank/DDBJ databases">
        <title>Phylogenetic diversity of female urinary microbiome.</title>
        <authorList>
            <person name="Thomas-White K."/>
            <person name="Wolfe A.J."/>
        </authorList>
    </citation>
    <scope>NUCLEOTIDE SEQUENCE [LARGE SCALE GENOMIC DNA]</scope>
    <source>
        <strain evidence="10 11">UMB0319</strain>
    </source>
</reference>
<gene>
    <name evidence="10" type="ORF">CYJ26_05510</name>
</gene>
<evidence type="ECO:0000256" key="2">
    <source>
        <dbReference type="ARBA" id="ARBA00022448"/>
    </source>
</evidence>
<proteinExistence type="predicted"/>
<dbReference type="AlphaFoldDB" id="A0A2I1KT93"/>
<feature type="compositionally biased region" description="Low complexity" evidence="8">
    <location>
        <begin position="281"/>
        <end position="292"/>
    </location>
</feature>
<evidence type="ECO:0000256" key="9">
    <source>
        <dbReference type="SAM" id="Phobius"/>
    </source>
</evidence>
<accession>A0A2I1KT93</accession>
<organism evidence="10 11">
    <name type="scientific">Actinomyces urogenitalis</name>
    <dbReference type="NCBI Taxonomy" id="103621"/>
    <lineage>
        <taxon>Bacteria</taxon>
        <taxon>Bacillati</taxon>
        <taxon>Actinomycetota</taxon>
        <taxon>Actinomycetes</taxon>
        <taxon>Actinomycetales</taxon>
        <taxon>Actinomycetaceae</taxon>
        <taxon>Actinomyces</taxon>
    </lineage>
</organism>